<accession>A0A0K2UKE8</accession>
<sequence length="79" mass="9116">VFFPHLFPSVDSSPFNQLTLPIYGFKRALIHICLSNIYLSTVKFYIVTITILKIHTYQHARSSIIYIVIPVNKYVVSQS</sequence>
<dbReference type="AlphaFoldDB" id="A0A0K2UKE8"/>
<evidence type="ECO:0000313" key="1">
    <source>
        <dbReference type="EMBL" id="CDW38555.1"/>
    </source>
</evidence>
<feature type="non-terminal residue" evidence="1">
    <location>
        <position position="1"/>
    </location>
</feature>
<dbReference type="EMBL" id="HACA01021194">
    <property type="protein sequence ID" value="CDW38555.1"/>
    <property type="molecule type" value="Transcribed_RNA"/>
</dbReference>
<name>A0A0K2UKE8_LEPSM</name>
<reference evidence="1" key="1">
    <citation type="submission" date="2014-05" db="EMBL/GenBank/DDBJ databases">
        <authorList>
            <person name="Chronopoulou M."/>
        </authorList>
    </citation>
    <scope>NUCLEOTIDE SEQUENCE</scope>
    <source>
        <tissue evidence="1">Whole organism</tissue>
    </source>
</reference>
<organism evidence="1">
    <name type="scientific">Lepeophtheirus salmonis</name>
    <name type="common">Salmon louse</name>
    <name type="synonym">Caligus salmonis</name>
    <dbReference type="NCBI Taxonomy" id="72036"/>
    <lineage>
        <taxon>Eukaryota</taxon>
        <taxon>Metazoa</taxon>
        <taxon>Ecdysozoa</taxon>
        <taxon>Arthropoda</taxon>
        <taxon>Crustacea</taxon>
        <taxon>Multicrustacea</taxon>
        <taxon>Hexanauplia</taxon>
        <taxon>Copepoda</taxon>
        <taxon>Siphonostomatoida</taxon>
        <taxon>Caligidae</taxon>
        <taxon>Lepeophtheirus</taxon>
    </lineage>
</organism>
<protein>
    <submittedName>
        <fullName evidence="1">Uncharacterized protein</fullName>
    </submittedName>
</protein>
<proteinExistence type="predicted"/>